<protein>
    <recommendedName>
        <fullName evidence="4">Extracellular solute-binding protein</fullName>
    </recommendedName>
</protein>
<feature type="transmembrane region" description="Helical" evidence="1">
    <location>
        <begin position="6"/>
        <end position="25"/>
    </location>
</feature>
<dbReference type="RefSeq" id="WP_262096402.1">
    <property type="nucleotide sequence ID" value="NZ_JAOEGN010000009.1"/>
</dbReference>
<sequence length="186" mass="21612">MPRIHYRVHHIVLILLSVSIFWTLFYENTFKIQKDETFTLFITANYVDTKTLEDTIQTQFTENGIRKVEVIVISQSDTYFTTQFMTRGLLDSDLLILPKNLLDQFDLNEQFLPIQSALISSISWTTHTLDALDKPHAMRVYESGATNHLRFNALMAETQDYYVVINKDSVHPETLLNQLLLSLIQP</sequence>
<comment type="caution">
    <text evidence="2">The sequence shown here is derived from an EMBL/GenBank/DDBJ whole genome shotgun (WGS) entry which is preliminary data.</text>
</comment>
<dbReference type="Proteomes" id="UP001209076">
    <property type="component" value="Unassembled WGS sequence"/>
</dbReference>
<keyword evidence="3" id="KW-1185">Reference proteome</keyword>
<evidence type="ECO:0000313" key="2">
    <source>
        <dbReference type="EMBL" id="MCU0105134.1"/>
    </source>
</evidence>
<evidence type="ECO:0008006" key="4">
    <source>
        <dbReference type="Google" id="ProtNLM"/>
    </source>
</evidence>
<reference evidence="3" key="1">
    <citation type="submission" date="2023-07" db="EMBL/GenBank/DDBJ databases">
        <title>Novel Mycoplasma species identified in domestic and wild animals.</title>
        <authorList>
            <person name="Volokhov D.V."/>
            <person name="Furtak V.A."/>
            <person name="Zagorodnyaya T.A."/>
        </authorList>
    </citation>
    <scope>NUCLEOTIDE SEQUENCE [LARGE SCALE GENOMIC DNA]</scope>
    <source>
        <strain evidence="3">92-19</strain>
    </source>
</reference>
<gene>
    <name evidence="2" type="ORF">N7603_05640</name>
</gene>
<name>A0ABT2PW14_9MOLU</name>
<organism evidence="2 3">
    <name type="scientific">Paracholeplasma vituli</name>
    <dbReference type="NCBI Taxonomy" id="69473"/>
    <lineage>
        <taxon>Bacteria</taxon>
        <taxon>Bacillati</taxon>
        <taxon>Mycoplasmatota</taxon>
        <taxon>Mollicutes</taxon>
        <taxon>Acholeplasmatales</taxon>
        <taxon>Acholeplasmataceae</taxon>
        <taxon>Paracholeplasma</taxon>
    </lineage>
</organism>
<dbReference type="EMBL" id="JAOEGN010000009">
    <property type="protein sequence ID" value="MCU0105134.1"/>
    <property type="molecule type" value="Genomic_DNA"/>
</dbReference>
<keyword evidence="1" id="KW-0472">Membrane</keyword>
<evidence type="ECO:0000256" key="1">
    <source>
        <dbReference type="SAM" id="Phobius"/>
    </source>
</evidence>
<accession>A0ABT2PW14</accession>
<proteinExistence type="predicted"/>
<keyword evidence="1" id="KW-0812">Transmembrane</keyword>
<keyword evidence="1" id="KW-1133">Transmembrane helix</keyword>
<evidence type="ECO:0000313" key="3">
    <source>
        <dbReference type="Proteomes" id="UP001209076"/>
    </source>
</evidence>